<organism evidence="3 4">
    <name type="scientific">Mytilus galloprovincialis</name>
    <name type="common">Mediterranean mussel</name>
    <dbReference type="NCBI Taxonomy" id="29158"/>
    <lineage>
        <taxon>Eukaryota</taxon>
        <taxon>Metazoa</taxon>
        <taxon>Spiralia</taxon>
        <taxon>Lophotrochozoa</taxon>
        <taxon>Mollusca</taxon>
        <taxon>Bivalvia</taxon>
        <taxon>Autobranchia</taxon>
        <taxon>Pteriomorphia</taxon>
        <taxon>Mytilida</taxon>
        <taxon>Mytiloidea</taxon>
        <taxon>Mytilidae</taxon>
        <taxon>Mytilinae</taxon>
        <taxon>Mytilus</taxon>
    </lineage>
</organism>
<comment type="caution">
    <text evidence="3">The sequence shown here is derived from an EMBL/GenBank/DDBJ whole genome shotgun (WGS) entry which is preliminary data.</text>
</comment>
<dbReference type="EMBL" id="UYJE01010296">
    <property type="protein sequence ID" value="VDI81884.1"/>
    <property type="molecule type" value="Genomic_DNA"/>
</dbReference>
<dbReference type="Proteomes" id="UP000596742">
    <property type="component" value="Unassembled WGS sequence"/>
</dbReference>
<feature type="compositionally biased region" description="Basic and acidic residues" evidence="1">
    <location>
        <begin position="66"/>
        <end position="80"/>
    </location>
</feature>
<keyword evidence="2" id="KW-0472">Membrane</keyword>
<gene>
    <name evidence="3" type="ORF">MGAL_10B043833</name>
</gene>
<feature type="region of interest" description="Disordered" evidence="1">
    <location>
        <begin position="52"/>
        <end position="80"/>
    </location>
</feature>
<evidence type="ECO:0000313" key="4">
    <source>
        <dbReference type="Proteomes" id="UP000596742"/>
    </source>
</evidence>
<evidence type="ECO:0000313" key="3">
    <source>
        <dbReference type="EMBL" id="VDI81884.1"/>
    </source>
</evidence>
<reference evidence="3" key="1">
    <citation type="submission" date="2018-11" db="EMBL/GenBank/DDBJ databases">
        <authorList>
            <person name="Alioto T."/>
            <person name="Alioto T."/>
        </authorList>
    </citation>
    <scope>NUCLEOTIDE SEQUENCE</scope>
</reference>
<feature type="transmembrane region" description="Helical" evidence="2">
    <location>
        <begin position="103"/>
        <end position="126"/>
    </location>
</feature>
<protein>
    <submittedName>
        <fullName evidence="3">Uncharacterized protein</fullName>
    </submittedName>
</protein>
<accession>A0A8B6HMF3</accession>
<evidence type="ECO:0000256" key="1">
    <source>
        <dbReference type="SAM" id="MobiDB-lite"/>
    </source>
</evidence>
<evidence type="ECO:0000256" key="2">
    <source>
        <dbReference type="SAM" id="Phobius"/>
    </source>
</evidence>
<keyword evidence="4" id="KW-1185">Reference proteome</keyword>
<sequence>MPTEISDLRYPIMFNAHIACKTLRTVESLSINSSIVTLTAVAIDRHNRKINEPKYSSGETSFTDIGNDHDCDKEKQRHKVLTDRGHQKLEEKKSTHTIRAKTTLVLGIVTVVLVLRFLPFLTVMVWCDISS</sequence>
<name>A0A8B6HMF3_MYTGA</name>
<proteinExistence type="predicted"/>
<keyword evidence="2" id="KW-1133">Transmembrane helix</keyword>
<keyword evidence="2" id="KW-0812">Transmembrane</keyword>
<dbReference type="AlphaFoldDB" id="A0A8B6HMF3"/>